<dbReference type="GO" id="GO:0090729">
    <property type="term" value="F:toxin activity"/>
    <property type="evidence" value="ECO:0007669"/>
    <property type="project" value="UniProtKB-KW"/>
</dbReference>
<protein>
    <submittedName>
        <fullName evidence="8">Hemolysin-type calcium-binding region</fullName>
    </submittedName>
</protein>
<keyword evidence="3" id="KW-0964">Secreted</keyword>
<comment type="subcellular location">
    <subcellularLocation>
        <location evidence="1">Membrane</location>
    </subcellularLocation>
    <subcellularLocation>
        <location evidence="2">Secreted</location>
    </subcellularLocation>
</comment>
<dbReference type="AlphaFoldDB" id="Q1H1M0"/>
<dbReference type="Pfam" id="PF00353">
    <property type="entry name" value="HemolysinCabind"/>
    <property type="match status" value="7"/>
</dbReference>
<dbReference type="InterPro" id="IPR018511">
    <property type="entry name" value="Hemolysin-typ_Ca-bd_CS"/>
</dbReference>
<keyword evidence="6" id="KW-0843">Virulence</keyword>
<dbReference type="InterPro" id="IPR011049">
    <property type="entry name" value="Serralysin-like_metalloprot_C"/>
</dbReference>
<keyword evidence="4" id="KW-0800">Toxin</keyword>
<evidence type="ECO:0000313" key="8">
    <source>
        <dbReference type="EMBL" id="ABE49617.1"/>
    </source>
</evidence>
<dbReference type="PROSITE" id="PS00330">
    <property type="entry name" value="HEMOLYSIN_CALCIUM"/>
    <property type="match status" value="6"/>
</dbReference>
<dbReference type="EMBL" id="CP000284">
    <property type="protein sequence ID" value="ABE49617.1"/>
    <property type="molecule type" value="Genomic_DNA"/>
</dbReference>
<name>Q1H1M0_METFK</name>
<dbReference type="PRINTS" id="PR01488">
    <property type="entry name" value="RTXTOXINA"/>
</dbReference>
<dbReference type="PRINTS" id="PR00313">
    <property type="entry name" value="CABNDNGRPT"/>
</dbReference>
<organism evidence="8 9">
    <name type="scientific">Methylobacillus flagellatus (strain ATCC 51484 / DSM 6875 / VKM B-1610 / KT)</name>
    <dbReference type="NCBI Taxonomy" id="265072"/>
    <lineage>
        <taxon>Bacteria</taxon>
        <taxon>Pseudomonadati</taxon>
        <taxon>Pseudomonadota</taxon>
        <taxon>Betaproteobacteria</taxon>
        <taxon>Nitrosomonadales</taxon>
        <taxon>Methylophilaceae</taxon>
        <taxon>Methylobacillus</taxon>
    </lineage>
</organism>
<dbReference type="InterPro" id="IPR050557">
    <property type="entry name" value="RTX_toxin/Mannuronan_C5-epim"/>
</dbReference>
<dbReference type="InterPro" id="IPR003995">
    <property type="entry name" value="RTX_toxin_determinant-A"/>
</dbReference>
<dbReference type="Gene3D" id="2.150.10.10">
    <property type="entry name" value="Serralysin-like metalloprotease, C-terminal"/>
    <property type="match status" value="4"/>
</dbReference>
<dbReference type="SUPFAM" id="SSF51120">
    <property type="entry name" value="beta-Roll"/>
    <property type="match status" value="2"/>
</dbReference>
<keyword evidence="7" id="KW-0472">Membrane</keyword>
<evidence type="ECO:0000256" key="3">
    <source>
        <dbReference type="ARBA" id="ARBA00022525"/>
    </source>
</evidence>
<dbReference type="GO" id="GO:0005509">
    <property type="term" value="F:calcium ion binding"/>
    <property type="evidence" value="ECO:0007669"/>
    <property type="project" value="InterPro"/>
</dbReference>
<dbReference type="eggNOG" id="COG2931">
    <property type="taxonomic scope" value="Bacteria"/>
</dbReference>
<dbReference type="PANTHER" id="PTHR38340:SF1">
    <property type="entry name" value="S-LAYER PROTEIN"/>
    <property type="match status" value="1"/>
</dbReference>
<proteinExistence type="predicted"/>
<keyword evidence="5" id="KW-0677">Repeat</keyword>
<reference evidence="8 9" key="1">
    <citation type="submission" date="2006-03" db="EMBL/GenBank/DDBJ databases">
        <title>Complete sequence of Methylobacillus flagellatus KT.</title>
        <authorList>
            <consortium name="US DOE Joint Genome Institute"/>
            <person name="Copeland A."/>
            <person name="Lucas S."/>
            <person name="Lapidus A."/>
            <person name="Barry K."/>
            <person name="Detter J.C."/>
            <person name="Glavina del Rio T."/>
            <person name="Hammon N."/>
            <person name="Israni S."/>
            <person name="Dalin E."/>
            <person name="Tice H."/>
            <person name="Pitluck S."/>
            <person name="Brettin T."/>
            <person name="Bruce D."/>
            <person name="Han C."/>
            <person name="Tapia R."/>
            <person name="Saunders E."/>
            <person name="Gilna P."/>
            <person name="Schmutz J."/>
            <person name="Larimer F."/>
            <person name="Land M."/>
            <person name="Kyrpides N."/>
            <person name="Anderson I."/>
            <person name="Richardson P."/>
        </authorList>
    </citation>
    <scope>NUCLEOTIDE SEQUENCE [LARGE SCALE GENOMIC DNA]</scope>
    <source>
        <strain evidence="9">KT / ATCC 51484 / DSM 6875</strain>
    </source>
</reference>
<dbReference type="Proteomes" id="UP000002440">
    <property type="component" value="Chromosome"/>
</dbReference>
<accession>Q1H1M0</accession>
<dbReference type="HOGENOM" id="CLU_023784_4_2_4"/>
<dbReference type="InterPro" id="IPR001343">
    <property type="entry name" value="Hemolysn_Ca-bd"/>
</dbReference>
<dbReference type="GO" id="GO:0005576">
    <property type="term" value="C:extracellular region"/>
    <property type="evidence" value="ECO:0007669"/>
    <property type="project" value="UniProtKB-SubCell"/>
</dbReference>
<dbReference type="KEGG" id="mfa:Mfla_1349"/>
<evidence type="ECO:0000256" key="2">
    <source>
        <dbReference type="ARBA" id="ARBA00004613"/>
    </source>
</evidence>
<evidence type="ECO:0000256" key="4">
    <source>
        <dbReference type="ARBA" id="ARBA00022656"/>
    </source>
</evidence>
<keyword evidence="9" id="KW-1185">Reference proteome</keyword>
<dbReference type="OrthoDB" id="8530767at2"/>
<dbReference type="PANTHER" id="PTHR38340">
    <property type="entry name" value="S-LAYER PROTEIN"/>
    <property type="match status" value="1"/>
</dbReference>
<evidence type="ECO:0000256" key="5">
    <source>
        <dbReference type="ARBA" id="ARBA00022737"/>
    </source>
</evidence>
<gene>
    <name evidence="8" type="ordered locus">Mfla_1349</name>
</gene>
<evidence type="ECO:0000256" key="7">
    <source>
        <dbReference type="ARBA" id="ARBA00023136"/>
    </source>
</evidence>
<evidence type="ECO:0000256" key="1">
    <source>
        <dbReference type="ARBA" id="ARBA00004370"/>
    </source>
</evidence>
<dbReference type="STRING" id="265072.Mfla_1349"/>
<dbReference type="GO" id="GO:0016020">
    <property type="term" value="C:membrane"/>
    <property type="evidence" value="ECO:0007669"/>
    <property type="project" value="UniProtKB-SubCell"/>
</dbReference>
<evidence type="ECO:0000256" key="6">
    <source>
        <dbReference type="ARBA" id="ARBA00023026"/>
    </source>
</evidence>
<evidence type="ECO:0000313" key="9">
    <source>
        <dbReference type="Proteomes" id="UP000002440"/>
    </source>
</evidence>
<sequence>MAIKIFNSSETSYTGTSDSDIIIGNNLDNFIDGDSGNDIIIAGDGNDTIFGGNGNDIIFGGNGDDFIIGGDGNDIIFGGDGNDVIDAGDGNNVVFGGSGNDNIYAGAGNDTIFGGDGNDVIFAGDGDDLLSGGEGTDYIEGGGSTAGDETIDGNVYLVAPDDVLIGGSGNDTFRISDEFEGLTIIQGGVSNLDNSGNPARYIDITEVEGEEEEEEGEEEEELFVFDTVTGEWVEIEDQEMSEEIETDVRLNIQTRPGSDAISTYATTIAGYNAVDTLEFTQSGDFSESLYFTGIERIELASGVNITLSAEQLENNGESLSLGFLNPGTHIYGVAGGPTESVTIKLEFEEEEFEPDVEGADEVEYDAAVFEVDDYSVAELFHNVDIIYDATEGEAGSYVRIDGANETDGAREIVLGSDGVDYVTARLGDDVVYGNGGNDLLVGHGGADYLDGGEGDDIFLIGGFGSGVQGTTSKADDGNPEWIATGEKHDVIVGGEGTDTLRITTGIGANTQAAGTIVLNDANFQEMEVVQVGGTVGRLNVENTALQLLNDHYFFNAGGTVADLSNARGNNGGTINNVVVDASGVTANGLTFEGNGNTQTFIGTTQDDRFISNGGHDTLTGGSGSDTFVFGKIWTQTVTGDDDEVQWYENVGVDLTNADTDTITDFASGVDKIELNTDQFASLVGFNAGNLVVGSGPLDADDYLVFNTSTNTLQYYADGNGGSTAVDIAILTGVTSITAADIVVV</sequence>
<dbReference type="RefSeq" id="WP_011479571.1">
    <property type="nucleotide sequence ID" value="NC_007947.1"/>
</dbReference>